<dbReference type="OrthoDB" id="9803287at2"/>
<dbReference type="InterPro" id="IPR006108">
    <property type="entry name" value="3HC_DH_C"/>
</dbReference>
<dbReference type="InterPro" id="IPR036291">
    <property type="entry name" value="NAD(P)-bd_dom_sf"/>
</dbReference>
<dbReference type="SUPFAM" id="SSF48179">
    <property type="entry name" value="6-phosphogluconate dehydrogenase C-terminal domain-like"/>
    <property type="match status" value="1"/>
</dbReference>
<feature type="binding site" evidence="4">
    <location>
        <position position="277"/>
    </location>
    <ligand>
        <name>NAD(+)</name>
        <dbReference type="ChEBI" id="CHEBI:57540"/>
    </ligand>
</feature>
<evidence type="ECO:0000256" key="1">
    <source>
        <dbReference type="ARBA" id="ARBA00023002"/>
    </source>
</evidence>
<dbReference type="STRING" id="1821621.A8C75_19265"/>
<dbReference type="Gene3D" id="1.10.1040.10">
    <property type="entry name" value="N-(1-d-carboxylethyl)-l-norvaline Dehydrogenase, domain 2"/>
    <property type="match status" value="1"/>
</dbReference>
<proteinExistence type="predicted"/>
<evidence type="ECO:0000313" key="7">
    <source>
        <dbReference type="EMBL" id="ANG64398.1"/>
    </source>
</evidence>
<feature type="site" description="Important for catalytic activity" evidence="3">
    <location>
        <position position="144"/>
    </location>
</feature>
<evidence type="ECO:0000313" key="8">
    <source>
        <dbReference type="Proteomes" id="UP000078070"/>
    </source>
</evidence>
<evidence type="ECO:0000259" key="6">
    <source>
        <dbReference type="Pfam" id="PF02737"/>
    </source>
</evidence>
<dbReference type="FunFam" id="3.40.50.720:FF:000009">
    <property type="entry name" value="Fatty oxidation complex, alpha subunit"/>
    <property type="match status" value="1"/>
</dbReference>
<dbReference type="Pfam" id="PF02737">
    <property type="entry name" value="3HCDH_N"/>
    <property type="match status" value="1"/>
</dbReference>
<dbReference type="InterPro" id="IPR022694">
    <property type="entry name" value="3-OHacyl-CoA_DH"/>
</dbReference>
<dbReference type="PANTHER" id="PTHR48075:SF5">
    <property type="entry name" value="3-HYDROXYBUTYRYL-COA DEHYDROGENASE"/>
    <property type="match status" value="1"/>
</dbReference>
<dbReference type="NCBIfam" id="NF006722">
    <property type="entry name" value="PRK09260.1"/>
    <property type="match status" value="1"/>
</dbReference>
<keyword evidence="8" id="KW-1185">Reference proteome</keyword>
<feature type="domain" description="3-hydroxyacyl-CoA dehydrogenase NAD binding" evidence="6">
    <location>
        <begin position="8"/>
        <end position="187"/>
    </location>
</feature>
<evidence type="ECO:0000256" key="4">
    <source>
        <dbReference type="PIRSR" id="PIRSR000105-2"/>
    </source>
</evidence>
<dbReference type="InterPro" id="IPR006176">
    <property type="entry name" value="3-OHacyl-CoA_DH_NAD-bd"/>
</dbReference>
<dbReference type="Gene3D" id="3.40.50.720">
    <property type="entry name" value="NAD(P)-binding Rossmann-like Domain"/>
    <property type="match status" value="1"/>
</dbReference>
<dbReference type="PIRSF" id="PIRSF000105">
    <property type="entry name" value="HCDH"/>
    <property type="match status" value="1"/>
</dbReference>
<keyword evidence="1" id="KW-0560">Oxidoreductase</keyword>
<feature type="binding site" evidence="4">
    <location>
        <position position="147"/>
    </location>
    <ligand>
        <name>NAD(+)</name>
        <dbReference type="ChEBI" id="CHEBI:57540"/>
    </ligand>
</feature>
<dbReference type="EMBL" id="CP015839">
    <property type="protein sequence ID" value="ANG64398.1"/>
    <property type="molecule type" value="Genomic_DNA"/>
</dbReference>
<evidence type="ECO:0000259" key="5">
    <source>
        <dbReference type="Pfam" id="PF00725"/>
    </source>
</evidence>
<dbReference type="GO" id="GO:0070403">
    <property type="term" value="F:NAD+ binding"/>
    <property type="evidence" value="ECO:0007669"/>
    <property type="project" value="InterPro"/>
</dbReference>
<evidence type="ECO:0000256" key="3">
    <source>
        <dbReference type="PIRSR" id="PIRSR000105-1"/>
    </source>
</evidence>
<dbReference type="KEGG" id="mars:A8C75_19265"/>
<reference evidence="7 8" key="2">
    <citation type="journal article" date="2018" name="Int. J. Syst. Evol. Microbiol.">
        <title>Marinobacterium aestuarii sp. nov., a benzene-degrading marine bacterium isolated from estuary sediment.</title>
        <authorList>
            <person name="Bae S.S."/>
            <person name="Jung J."/>
            <person name="Chung D."/>
            <person name="Baek K."/>
        </authorList>
    </citation>
    <scope>NUCLEOTIDE SEQUENCE [LARGE SCALE GENOMIC DNA]</scope>
    <source>
        <strain evidence="7 8">ST58-10</strain>
    </source>
</reference>
<dbReference type="SUPFAM" id="SSF51735">
    <property type="entry name" value="NAD(P)-binding Rossmann-fold domains"/>
    <property type="match status" value="1"/>
</dbReference>
<feature type="binding site" evidence="4">
    <location>
        <position position="36"/>
    </location>
    <ligand>
        <name>NAD(+)</name>
        <dbReference type="ChEBI" id="CHEBI:57540"/>
    </ligand>
</feature>
<feature type="domain" description="3-hydroxyacyl-CoA dehydrogenase C-terminal" evidence="5">
    <location>
        <begin position="192"/>
        <end position="285"/>
    </location>
</feature>
<gene>
    <name evidence="7" type="ORF">A8C75_19265</name>
</gene>
<dbReference type="PANTHER" id="PTHR48075">
    <property type="entry name" value="3-HYDROXYACYL-COA DEHYDROGENASE FAMILY PROTEIN"/>
    <property type="match status" value="1"/>
</dbReference>
<dbReference type="InterPro" id="IPR013328">
    <property type="entry name" value="6PGD_dom2"/>
</dbReference>
<feature type="binding site" evidence="4">
    <location>
        <position position="123"/>
    </location>
    <ligand>
        <name>NAD(+)</name>
        <dbReference type="ChEBI" id="CHEBI:57540"/>
    </ligand>
</feature>
<dbReference type="GO" id="GO:0006635">
    <property type="term" value="P:fatty acid beta-oxidation"/>
    <property type="evidence" value="ECO:0007669"/>
    <property type="project" value="TreeGrafter"/>
</dbReference>
<feature type="binding site" evidence="4">
    <location>
        <begin position="13"/>
        <end position="18"/>
    </location>
    <ligand>
        <name>NAD(+)</name>
        <dbReference type="ChEBI" id="CHEBI:57540"/>
    </ligand>
</feature>
<keyword evidence="2 4" id="KW-0520">NAD</keyword>
<dbReference type="Proteomes" id="UP000078070">
    <property type="component" value="Chromosome"/>
</dbReference>
<name>A0A1A9F3D7_9GAMM</name>
<dbReference type="Pfam" id="PF00725">
    <property type="entry name" value="3HCDH"/>
    <property type="match status" value="1"/>
</dbReference>
<evidence type="ECO:0000256" key="2">
    <source>
        <dbReference type="ARBA" id="ARBA00023027"/>
    </source>
</evidence>
<dbReference type="GO" id="GO:0008691">
    <property type="term" value="F:3-hydroxybutyryl-CoA dehydrogenase activity"/>
    <property type="evidence" value="ECO:0007669"/>
    <property type="project" value="TreeGrafter"/>
</dbReference>
<reference evidence="8" key="1">
    <citation type="submission" date="2016-05" db="EMBL/GenBank/DDBJ databases">
        <authorList>
            <person name="Baek K."/>
            <person name="Yang S.-J."/>
        </authorList>
    </citation>
    <scope>NUCLEOTIDE SEQUENCE [LARGE SCALE GENOMIC DNA]</scope>
    <source>
        <strain evidence="8">ST58-10</strain>
    </source>
</reference>
<feature type="binding site" evidence="4">
    <location>
        <position position="101"/>
    </location>
    <ligand>
        <name>NAD(+)</name>
        <dbReference type="ChEBI" id="CHEBI:57540"/>
    </ligand>
</feature>
<organism evidence="7 8">
    <name type="scientific">Marinobacterium aestuarii</name>
    <dbReference type="NCBI Taxonomy" id="1821621"/>
    <lineage>
        <taxon>Bacteria</taxon>
        <taxon>Pseudomonadati</taxon>
        <taxon>Pseudomonadota</taxon>
        <taxon>Gammaproteobacteria</taxon>
        <taxon>Oceanospirillales</taxon>
        <taxon>Oceanospirillaceae</taxon>
        <taxon>Marinobacterium</taxon>
    </lineage>
</organism>
<protein>
    <submittedName>
        <fullName evidence="7">3-hydroxybutyryl-CoA dehydrogenase</fullName>
    </submittedName>
</protein>
<accession>A0A1A9F3D7</accession>
<feature type="binding site" evidence="4">
    <location>
        <position position="96"/>
    </location>
    <ligand>
        <name>NAD(+)</name>
        <dbReference type="ChEBI" id="CHEBI:57540"/>
    </ligand>
</feature>
<sequence>MTTNKQEKIVVVGAGLMGTGIAHGFASAGFDTVLVDTNVESLARARDGIEKILNDGVRLGKMSAESAGAALARLATCSYLGEAATGANCLVETVSEQLAVKKAVVVQAEPLLAPDAIIATNTSALSVTEIAAALKCPERVIGMHFFNPVHKMKLIEMVRGLATSDETVVRTRALCDAMGKTSIVVNESPGLTTSRMSALLGNEAMYMLQEGTASAEDIDTALRLGFNHPMGPLELGDLTGWDTRLSVLKYLHQSLGEKFRPCPLIIKMVAAGRLGRKSGHGVYRYEDGKQVPDSGLKASAL</sequence>
<dbReference type="RefSeq" id="WP_067385964.1">
    <property type="nucleotide sequence ID" value="NZ_CP015839.1"/>
</dbReference>
<dbReference type="InterPro" id="IPR008927">
    <property type="entry name" value="6-PGluconate_DH-like_C_sf"/>
</dbReference>
<dbReference type="AlphaFoldDB" id="A0A1A9F3D7"/>